<comment type="caution">
    <text evidence="3">The sequence shown here is derived from an EMBL/GenBank/DDBJ whole genome shotgun (WGS) entry which is preliminary data.</text>
</comment>
<feature type="region of interest" description="Disordered" evidence="2">
    <location>
        <begin position="69"/>
        <end position="94"/>
    </location>
</feature>
<proteinExistence type="predicted"/>
<evidence type="ECO:0000313" key="4">
    <source>
        <dbReference type="Proteomes" id="UP000299102"/>
    </source>
</evidence>
<dbReference type="InterPro" id="IPR018106">
    <property type="entry name" value="CAP_CS_N"/>
</dbReference>
<dbReference type="EMBL" id="BGZK01001238">
    <property type="protein sequence ID" value="GBP75170.1"/>
    <property type="molecule type" value="Genomic_DNA"/>
</dbReference>
<protein>
    <submittedName>
        <fullName evidence="3">Uncharacterized protein</fullName>
    </submittedName>
</protein>
<dbReference type="GO" id="GO:0007010">
    <property type="term" value="P:cytoskeleton organization"/>
    <property type="evidence" value="ECO:0007669"/>
    <property type="project" value="InterPro"/>
</dbReference>
<reference evidence="3 4" key="1">
    <citation type="journal article" date="2019" name="Commun. Biol.">
        <title>The bagworm genome reveals a unique fibroin gene that provides high tensile strength.</title>
        <authorList>
            <person name="Kono N."/>
            <person name="Nakamura H."/>
            <person name="Ohtoshi R."/>
            <person name="Tomita M."/>
            <person name="Numata K."/>
            <person name="Arakawa K."/>
        </authorList>
    </citation>
    <scope>NUCLEOTIDE SEQUENCE [LARGE SCALE GENOMIC DNA]</scope>
</reference>
<feature type="coiled-coil region" evidence="1">
    <location>
        <begin position="38"/>
        <end position="65"/>
    </location>
</feature>
<evidence type="ECO:0000313" key="3">
    <source>
        <dbReference type="EMBL" id="GBP75170.1"/>
    </source>
</evidence>
<keyword evidence="4" id="KW-1185">Reference proteome</keyword>
<dbReference type="GO" id="GO:0003779">
    <property type="term" value="F:actin binding"/>
    <property type="evidence" value="ECO:0007669"/>
    <property type="project" value="InterPro"/>
</dbReference>
<dbReference type="InterPro" id="IPR013992">
    <property type="entry name" value="Adenylate_cyclase-assoc_CAP_N"/>
</dbReference>
<dbReference type="Proteomes" id="UP000299102">
    <property type="component" value="Unassembled WGS sequence"/>
</dbReference>
<sequence length="238" mass="26062">MFHSSPAALFTTAVLRNVDLGCVVQADESGAMGSEGQVQSAQQPVQDLENLIERLERVTLRLERLPLLRDEPGAPAHPGPAPPTPPPAVQQTVPEDDMSVNGYEDLLRSLLEINRSALGRLFKRAASNSFRVKPPRCPFRSGLLVKRTSPRDTAHPDIYGSTGNMRRDTSGLFPCLTRVVVVHSPLLAHFPPSFSSFSNHKYSIPTEEAGNALMIPLGLRVSMGDSDHLPSDKQRRVQ</sequence>
<feature type="compositionally biased region" description="Pro residues" evidence="2">
    <location>
        <begin position="75"/>
        <end position="88"/>
    </location>
</feature>
<gene>
    <name evidence="3" type="ORF">EVAR_90339_1</name>
</gene>
<keyword evidence="1" id="KW-0175">Coiled coil</keyword>
<evidence type="ECO:0000256" key="1">
    <source>
        <dbReference type="SAM" id="Coils"/>
    </source>
</evidence>
<dbReference type="PROSITE" id="PS01088">
    <property type="entry name" value="CAP_1"/>
    <property type="match status" value="1"/>
</dbReference>
<organism evidence="3 4">
    <name type="scientific">Eumeta variegata</name>
    <name type="common">Bagworm moth</name>
    <name type="synonym">Eumeta japonica</name>
    <dbReference type="NCBI Taxonomy" id="151549"/>
    <lineage>
        <taxon>Eukaryota</taxon>
        <taxon>Metazoa</taxon>
        <taxon>Ecdysozoa</taxon>
        <taxon>Arthropoda</taxon>
        <taxon>Hexapoda</taxon>
        <taxon>Insecta</taxon>
        <taxon>Pterygota</taxon>
        <taxon>Neoptera</taxon>
        <taxon>Endopterygota</taxon>
        <taxon>Lepidoptera</taxon>
        <taxon>Glossata</taxon>
        <taxon>Ditrysia</taxon>
        <taxon>Tineoidea</taxon>
        <taxon>Psychidae</taxon>
        <taxon>Oiketicinae</taxon>
        <taxon>Eumeta</taxon>
    </lineage>
</organism>
<dbReference type="AlphaFoldDB" id="A0A4C1YJE0"/>
<accession>A0A4C1YJE0</accession>
<evidence type="ECO:0000256" key="2">
    <source>
        <dbReference type="SAM" id="MobiDB-lite"/>
    </source>
</evidence>
<dbReference type="Pfam" id="PF01213">
    <property type="entry name" value="CAP_N-CM"/>
    <property type="match status" value="1"/>
</dbReference>
<name>A0A4C1YJE0_EUMVA</name>